<name>A0AA96WP37_9CYAN</name>
<proteinExistence type="predicted"/>
<evidence type="ECO:0000313" key="1">
    <source>
        <dbReference type="EMBL" id="WNZ26331.1"/>
    </source>
</evidence>
<dbReference type="RefSeq" id="WP_316432598.1">
    <property type="nucleotide sequence ID" value="NZ_CP053586.1"/>
</dbReference>
<dbReference type="InterPro" id="IPR029068">
    <property type="entry name" value="Glyas_Bleomycin-R_OHBP_Dase"/>
</dbReference>
<protein>
    <recommendedName>
        <fullName evidence="2">Glyoxalase-like domain-containing protein</fullName>
    </recommendedName>
</protein>
<dbReference type="AlphaFoldDB" id="A0AA96WP37"/>
<sequence>MPLQLLAIATESLLEIDHIVICVSAPVSAFVLADLGLVSSSQPLRRLQQGTASRLIFFENVYLELLWVEDELAAEIYAMQSGIDFLARANWPQTQASPFSIALRPRSAASNPAPTIDSQPFINFAVDNWRTQAEPLCFVIPESISLVALLDPTSVMHQQLLAHPAQIQRLTSTAVGISTTTPLTDSMTLLEREGVISLELQSKPLLDLTFDHRRQKQTLDLHQLGIPAVLNY</sequence>
<accession>A0AA96WP37</accession>
<dbReference type="Gene3D" id="3.10.180.10">
    <property type="entry name" value="2,3-Dihydroxybiphenyl 1,2-Dioxygenase, domain 1"/>
    <property type="match status" value="1"/>
</dbReference>
<dbReference type="EMBL" id="CP053586">
    <property type="protein sequence ID" value="WNZ26331.1"/>
    <property type="molecule type" value="Genomic_DNA"/>
</dbReference>
<evidence type="ECO:0008006" key="2">
    <source>
        <dbReference type="Google" id="ProtNLM"/>
    </source>
</evidence>
<gene>
    <name evidence="1" type="ORF">HJG54_28280</name>
</gene>
<reference evidence="1" key="1">
    <citation type="submission" date="2020-05" db="EMBL/GenBank/DDBJ databases">
        <authorList>
            <person name="Zhu T."/>
            <person name="Keshari N."/>
            <person name="Lu X."/>
        </authorList>
    </citation>
    <scope>NUCLEOTIDE SEQUENCE</scope>
    <source>
        <strain evidence="1">NK1-12</strain>
    </source>
</reference>
<organism evidence="1">
    <name type="scientific">Leptolyngbya sp. NK1-12</name>
    <dbReference type="NCBI Taxonomy" id="2547451"/>
    <lineage>
        <taxon>Bacteria</taxon>
        <taxon>Bacillati</taxon>
        <taxon>Cyanobacteriota</taxon>
        <taxon>Cyanophyceae</taxon>
        <taxon>Leptolyngbyales</taxon>
        <taxon>Leptolyngbyaceae</taxon>
        <taxon>Leptolyngbya group</taxon>
        <taxon>Leptolyngbya</taxon>
    </lineage>
</organism>